<proteinExistence type="predicted"/>
<dbReference type="OrthoDB" id="539450at2"/>
<keyword evidence="1" id="KW-0812">Transmembrane</keyword>
<dbReference type="RefSeq" id="WP_011820034.1">
    <property type="nucleotide sequence ID" value="NC_008817.1"/>
</dbReference>
<accession>A2BVW8</accession>
<name>A2BVW8_PROM5</name>
<organism evidence="2 3">
    <name type="scientific">Prochlorococcus marinus (strain MIT 9515)</name>
    <dbReference type="NCBI Taxonomy" id="167542"/>
    <lineage>
        <taxon>Bacteria</taxon>
        <taxon>Bacillati</taxon>
        <taxon>Cyanobacteriota</taxon>
        <taxon>Cyanophyceae</taxon>
        <taxon>Synechococcales</taxon>
        <taxon>Prochlorococcaceae</taxon>
        <taxon>Prochlorococcus</taxon>
    </lineage>
</organism>
<feature type="transmembrane region" description="Helical" evidence="1">
    <location>
        <begin position="93"/>
        <end position="110"/>
    </location>
</feature>
<dbReference type="Proteomes" id="UP000001589">
    <property type="component" value="Chromosome"/>
</dbReference>
<feature type="transmembrane region" description="Helical" evidence="1">
    <location>
        <begin position="139"/>
        <end position="160"/>
    </location>
</feature>
<dbReference type="HOGENOM" id="CLU_119054_0_0_3"/>
<feature type="transmembrane region" description="Helical" evidence="1">
    <location>
        <begin position="6"/>
        <end position="22"/>
    </location>
</feature>
<feature type="transmembrane region" description="Helical" evidence="1">
    <location>
        <begin position="116"/>
        <end position="132"/>
    </location>
</feature>
<dbReference type="KEGG" id="pmc:P9515_07201"/>
<sequence>MFLFFLILAHLQALLFPIFVGIKSINQFKKFKNHILIPFGFIFLGLASMFEMIDHTKTNWVYVNHSSLFNWLFYTFLALGLTSLSTSVIKNKFAIGTNIFLCFCSIVSYFLVDKTIALSFQVIISIFLIINWQRIFKDWILIAYPIFGIFFTTFFGANLSITGDQIWHIFIGPSGTISTITFYLVLKRSNNKLPKILL</sequence>
<dbReference type="GeneID" id="60201177"/>
<dbReference type="EMBL" id="CP000552">
    <property type="protein sequence ID" value="ABM71929.1"/>
    <property type="molecule type" value="Genomic_DNA"/>
</dbReference>
<reference evidence="2 3" key="1">
    <citation type="journal article" date="2007" name="PLoS Genet.">
        <title>Patterns and implications of gene gain and loss in the evolution of Prochlorococcus.</title>
        <authorList>
            <person name="Kettler G.C."/>
            <person name="Martiny A.C."/>
            <person name="Huang K."/>
            <person name="Zucker J."/>
            <person name="Coleman M.L."/>
            <person name="Rodrigue S."/>
            <person name="Chen F."/>
            <person name="Lapidus A."/>
            <person name="Ferriera S."/>
            <person name="Johnson J."/>
            <person name="Steglich C."/>
            <person name="Church G.M."/>
            <person name="Richardson P."/>
            <person name="Chisholm S.W."/>
        </authorList>
    </citation>
    <scope>NUCLEOTIDE SEQUENCE [LARGE SCALE GENOMIC DNA]</scope>
    <source>
        <strain evidence="2 3">MIT 9515</strain>
    </source>
</reference>
<evidence type="ECO:0000313" key="3">
    <source>
        <dbReference type="Proteomes" id="UP000001589"/>
    </source>
</evidence>
<feature type="transmembrane region" description="Helical" evidence="1">
    <location>
        <begin position="68"/>
        <end position="86"/>
    </location>
</feature>
<dbReference type="STRING" id="167542.P9515_07201"/>
<feature type="transmembrane region" description="Helical" evidence="1">
    <location>
        <begin position="166"/>
        <end position="186"/>
    </location>
</feature>
<keyword evidence="1" id="KW-1133">Transmembrane helix</keyword>
<dbReference type="AlphaFoldDB" id="A2BVW8"/>
<dbReference type="eggNOG" id="ENOG502ZBKD">
    <property type="taxonomic scope" value="Bacteria"/>
</dbReference>
<keyword evidence="2" id="KW-0675">Receptor</keyword>
<evidence type="ECO:0000256" key="1">
    <source>
        <dbReference type="SAM" id="Phobius"/>
    </source>
</evidence>
<feature type="transmembrane region" description="Helical" evidence="1">
    <location>
        <begin position="34"/>
        <end position="53"/>
    </location>
</feature>
<gene>
    <name evidence="2" type="ordered locus">P9515_07201</name>
</gene>
<protein>
    <submittedName>
        <fullName evidence="2">Possible 7TM chemoreceptor</fullName>
    </submittedName>
</protein>
<keyword evidence="1" id="KW-0472">Membrane</keyword>
<evidence type="ECO:0000313" key="2">
    <source>
        <dbReference type="EMBL" id="ABM71929.1"/>
    </source>
</evidence>